<dbReference type="SUPFAM" id="SSF52540">
    <property type="entry name" value="P-loop containing nucleoside triphosphate hydrolases"/>
    <property type="match status" value="1"/>
</dbReference>
<evidence type="ECO:0000313" key="1">
    <source>
        <dbReference type="EMBL" id="NWF46785.1"/>
    </source>
</evidence>
<dbReference type="Proteomes" id="UP000545507">
    <property type="component" value="Unassembled WGS sequence"/>
</dbReference>
<sequence length="320" mass="35635">MTHAAQQLRRRVEASELQHLEFASLHAAFKKRIDDTLAGFSPRIVWLVGPSRVGKTMLGKSLTRLYPETRENGRRIVPVVRVPLLPNISPKLLPLSVLDALGAPQPQRGLASGAMVNRMADQLRLAGTRVLIFEEASHLVEAGSKVTPRAAGDWFKSVHDEMNLTVFLFGVPKLQRIFEANEQLRLRALACKEFRPYRWQVEDERRAFATCVLTYAKLFEEAGWPIDMTREQLIGHCYLLSGGLIGIVAVFMQELAAKTEDIPPGPLSLADCQEVAISIEAAGHPNHPAFVNDRITSIEFDQAHGYVLESNAMGARRLLN</sequence>
<keyword evidence="2" id="KW-1185">Reference proteome</keyword>
<name>A0A7Y8KXM5_9BURK</name>
<proteinExistence type="predicted"/>
<dbReference type="EMBL" id="VYGV01000015">
    <property type="protein sequence ID" value="NWF46785.1"/>
    <property type="molecule type" value="Genomic_DNA"/>
</dbReference>
<dbReference type="RefSeq" id="WP_177136683.1">
    <property type="nucleotide sequence ID" value="NZ_VYGV01000015.1"/>
</dbReference>
<dbReference type="InterPro" id="IPR008868">
    <property type="entry name" value="TniB"/>
</dbReference>
<organism evidence="1 2">
    <name type="scientific">Hydrogenophaga aromaticivorans</name>
    <dbReference type="NCBI Taxonomy" id="2610898"/>
    <lineage>
        <taxon>Bacteria</taxon>
        <taxon>Pseudomonadati</taxon>
        <taxon>Pseudomonadota</taxon>
        <taxon>Betaproteobacteria</taxon>
        <taxon>Burkholderiales</taxon>
        <taxon>Comamonadaceae</taxon>
        <taxon>Hydrogenophaga</taxon>
    </lineage>
</organism>
<reference evidence="1 2" key="1">
    <citation type="submission" date="2019-09" db="EMBL/GenBank/DDBJ databases">
        <title>Hydrogenophaga aromatica sp. nov., isolated from a para-xylene-degrading enrichment culture.</title>
        <authorList>
            <person name="Tancsics A."/>
            <person name="Banerjee S."/>
        </authorList>
    </citation>
    <scope>NUCLEOTIDE SEQUENCE [LARGE SCALE GENOMIC DNA]</scope>
    <source>
        <strain evidence="1 2">D2P1</strain>
    </source>
</reference>
<dbReference type="Gene3D" id="3.40.50.300">
    <property type="entry name" value="P-loop containing nucleotide triphosphate hydrolases"/>
    <property type="match status" value="1"/>
</dbReference>
<accession>A0A7Y8KXM5</accession>
<comment type="caution">
    <text evidence="1">The sequence shown here is derived from an EMBL/GenBank/DDBJ whole genome shotgun (WGS) entry which is preliminary data.</text>
</comment>
<gene>
    <name evidence="1" type="ORF">F3K02_16220</name>
</gene>
<dbReference type="InterPro" id="IPR027417">
    <property type="entry name" value="P-loop_NTPase"/>
</dbReference>
<protein>
    <submittedName>
        <fullName evidence="1">AAA family ATPase</fullName>
    </submittedName>
</protein>
<evidence type="ECO:0000313" key="2">
    <source>
        <dbReference type="Proteomes" id="UP000545507"/>
    </source>
</evidence>
<dbReference type="Pfam" id="PF05621">
    <property type="entry name" value="TniB"/>
    <property type="match status" value="1"/>
</dbReference>
<dbReference type="AlphaFoldDB" id="A0A7Y8KXM5"/>